<protein>
    <submittedName>
        <fullName evidence="1">Uncharacterized protein</fullName>
    </submittedName>
</protein>
<evidence type="ECO:0000313" key="3">
    <source>
        <dbReference type="Proteomes" id="UP000198760"/>
    </source>
</evidence>
<dbReference type="Proteomes" id="UP000199173">
    <property type="component" value="Unassembled WGS sequence"/>
</dbReference>
<dbReference type="EMBL" id="FOYJ01000003">
    <property type="protein sequence ID" value="SFR07999.1"/>
    <property type="molecule type" value="Genomic_DNA"/>
</dbReference>
<dbReference type="AlphaFoldDB" id="A0AAX2EQQ3"/>
<dbReference type="EMBL" id="FPAV01000003">
    <property type="protein sequence ID" value="SFT70255.1"/>
    <property type="molecule type" value="Genomic_DNA"/>
</dbReference>
<comment type="caution">
    <text evidence="1">The sequence shown here is derived from an EMBL/GenBank/DDBJ whole genome shotgun (WGS) entry which is preliminary data.</text>
</comment>
<evidence type="ECO:0000313" key="1">
    <source>
        <dbReference type="EMBL" id="SFR07999.1"/>
    </source>
</evidence>
<gene>
    <name evidence="2" type="ORF">SAMN03159428_01737</name>
    <name evidence="1" type="ORF">SAMN03159514_01743</name>
</gene>
<proteinExistence type="predicted"/>
<organism evidence="1 4">
    <name type="scientific">Kosakonia radicincitans</name>
    <dbReference type="NCBI Taxonomy" id="283686"/>
    <lineage>
        <taxon>Bacteria</taxon>
        <taxon>Pseudomonadati</taxon>
        <taxon>Pseudomonadota</taxon>
        <taxon>Gammaproteobacteria</taxon>
        <taxon>Enterobacterales</taxon>
        <taxon>Enterobacteriaceae</taxon>
        <taxon>Kosakonia</taxon>
    </lineage>
</organism>
<name>A0AAX2EQQ3_9ENTR</name>
<sequence>MQHSEGEDAARFSVLCFRRADKTANSIFYADKGVFVEFNSDVVHDYLCLCFA</sequence>
<keyword evidence="3" id="KW-1185">Reference proteome</keyword>
<evidence type="ECO:0000313" key="4">
    <source>
        <dbReference type="Proteomes" id="UP000199173"/>
    </source>
</evidence>
<evidence type="ECO:0000313" key="2">
    <source>
        <dbReference type="EMBL" id="SFT70255.1"/>
    </source>
</evidence>
<accession>A0AAX2EQQ3</accession>
<reference evidence="3 4" key="1">
    <citation type="submission" date="2016-10" db="EMBL/GenBank/DDBJ databases">
        <authorList>
            <person name="Varghese N."/>
            <person name="Submissions S."/>
        </authorList>
    </citation>
    <scope>NUCLEOTIDE SEQUENCE [LARGE SCALE GENOMIC DNA]</scope>
    <source>
        <strain evidence="2 3">NFIX06</strain>
        <strain evidence="1 4">NFIX08</strain>
    </source>
</reference>
<dbReference type="Proteomes" id="UP000198760">
    <property type="component" value="Unassembled WGS sequence"/>
</dbReference>